<proteinExistence type="predicted"/>
<feature type="transmembrane region" description="Helical" evidence="1">
    <location>
        <begin position="21"/>
        <end position="49"/>
    </location>
</feature>
<name>A0AAV8QBD5_ENSVE</name>
<sequence>MIAEMESIDRTSPTLYYNKEIIAWLVLIAAALEGSKLVFTPAAIAAMGISLQSNISQGLEFYGGGTLPGSFQTSSYTIDVILLNGNIESRQGDSVSPSCPCHGVLALGIE</sequence>
<evidence type="ECO:0000313" key="3">
    <source>
        <dbReference type="Proteomes" id="UP001222027"/>
    </source>
</evidence>
<keyword evidence="1" id="KW-0812">Transmembrane</keyword>
<gene>
    <name evidence="2" type="ORF">OPV22_030205</name>
</gene>
<evidence type="ECO:0000256" key="1">
    <source>
        <dbReference type="SAM" id="Phobius"/>
    </source>
</evidence>
<dbReference type="EMBL" id="JAQQAF010000008">
    <property type="protein sequence ID" value="KAJ8467653.1"/>
    <property type="molecule type" value="Genomic_DNA"/>
</dbReference>
<accession>A0AAV8QBD5</accession>
<comment type="caution">
    <text evidence="2">The sequence shown here is derived from an EMBL/GenBank/DDBJ whole genome shotgun (WGS) entry which is preliminary data.</text>
</comment>
<evidence type="ECO:0000313" key="2">
    <source>
        <dbReference type="EMBL" id="KAJ8467653.1"/>
    </source>
</evidence>
<reference evidence="2 3" key="1">
    <citation type="submission" date="2022-12" db="EMBL/GenBank/DDBJ databases">
        <title>Chromosome-scale assembly of the Ensete ventricosum genome.</title>
        <authorList>
            <person name="Dussert Y."/>
            <person name="Stocks J."/>
            <person name="Wendawek A."/>
            <person name="Woldeyes F."/>
            <person name="Nichols R.A."/>
            <person name="Borrell J.S."/>
        </authorList>
    </citation>
    <scope>NUCLEOTIDE SEQUENCE [LARGE SCALE GENOMIC DNA]</scope>
    <source>
        <strain evidence="3">cv. Maze</strain>
        <tissue evidence="2">Seeds</tissue>
    </source>
</reference>
<keyword evidence="1" id="KW-0472">Membrane</keyword>
<dbReference type="AlphaFoldDB" id="A0AAV8QBD5"/>
<dbReference type="Proteomes" id="UP001222027">
    <property type="component" value="Unassembled WGS sequence"/>
</dbReference>
<keyword evidence="3" id="KW-1185">Reference proteome</keyword>
<organism evidence="2 3">
    <name type="scientific">Ensete ventricosum</name>
    <name type="common">Abyssinian banana</name>
    <name type="synonym">Musa ensete</name>
    <dbReference type="NCBI Taxonomy" id="4639"/>
    <lineage>
        <taxon>Eukaryota</taxon>
        <taxon>Viridiplantae</taxon>
        <taxon>Streptophyta</taxon>
        <taxon>Embryophyta</taxon>
        <taxon>Tracheophyta</taxon>
        <taxon>Spermatophyta</taxon>
        <taxon>Magnoliopsida</taxon>
        <taxon>Liliopsida</taxon>
        <taxon>Zingiberales</taxon>
        <taxon>Musaceae</taxon>
        <taxon>Ensete</taxon>
    </lineage>
</organism>
<keyword evidence="1" id="KW-1133">Transmembrane helix</keyword>
<protein>
    <submittedName>
        <fullName evidence="2">Uncharacterized protein</fullName>
    </submittedName>
</protein>